<sequence length="381" mass="40278">MTAEIDVKRYDRQIRLWGLDTQRGLQSARVLLLRATGLCNEIAKNLVLAGVGHVTIQDPSTLTAADLSVGALFSVSASSVGTNKAEALASGLRALNPAVDIASTATEVSAMDAEFLSAFNYVIGTNALQTLEEICECTNRFSAAAEPEGRASKRPRSAEDAAPRAESSNGAHVTLPPRATEQTPKMLAAGALGLFGFCALDLGSYSYAPAPKVAADTDAADKEAPITKYLITFPSIEQAFSVEWQAMTNRVPRIFCALQLLRQAPAGADAAKVESLRTERLHAAGLSEDFLRDPLTSDFVSTVFGAAHAQVPAVCAILGGLVAAEVVKLIGGKEPPINNVLLFDATTPRETAGVVVRLGPSFQMPWGRDSGQPRREVDTTN</sequence>
<name>A0A6T0ECP7_CHRCT</name>
<dbReference type="GO" id="GO:0031510">
    <property type="term" value="C:SUMO activating enzyme complex"/>
    <property type="evidence" value="ECO:0007669"/>
    <property type="project" value="TreeGrafter"/>
</dbReference>
<dbReference type="Gene3D" id="3.40.50.720">
    <property type="entry name" value="NAD(P)-binding Rossmann-like Domain"/>
    <property type="match status" value="1"/>
</dbReference>
<dbReference type="EMBL" id="HBIZ01065195">
    <property type="protein sequence ID" value="CAE0787358.1"/>
    <property type="molecule type" value="Transcribed_RNA"/>
</dbReference>
<dbReference type="AlphaFoldDB" id="A0A6T0ECP7"/>
<evidence type="ECO:0000313" key="3">
    <source>
        <dbReference type="EMBL" id="CAE0787357.1"/>
    </source>
</evidence>
<dbReference type="SUPFAM" id="SSF69572">
    <property type="entry name" value="Activating enzymes of the ubiquitin-like proteins"/>
    <property type="match status" value="1"/>
</dbReference>
<gene>
    <name evidence="3" type="ORF">PCAR00345_LOCUS40065</name>
    <name evidence="4" type="ORF">PCAR00345_LOCUS40066</name>
</gene>
<feature type="region of interest" description="Disordered" evidence="1">
    <location>
        <begin position="145"/>
        <end position="180"/>
    </location>
</feature>
<dbReference type="Pfam" id="PF00899">
    <property type="entry name" value="ThiF"/>
    <property type="match status" value="1"/>
</dbReference>
<evidence type="ECO:0000313" key="4">
    <source>
        <dbReference type="EMBL" id="CAE0787358.1"/>
    </source>
</evidence>
<dbReference type="EMBL" id="HBIZ01065194">
    <property type="protein sequence ID" value="CAE0787357.1"/>
    <property type="molecule type" value="Transcribed_RNA"/>
</dbReference>
<dbReference type="GO" id="GO:0005737">
    <property type="term" value="C:cytoplasm"/>
    <property type="evidence" value="ECO:0007669"/>
    <property type="project" value="TreeGrafter"/>
</dbReference>
<proteinExistence type="predicted"/>
<organism evidence="3">
    <name type="scientific">Chrysotila carterae</name>
    <name type="common">Marine alga</name>
    <name type="synonym">Syracosphaera carterae</name>
    <dbReference type="NCBI Taxonomy" id="13221"/>
    <lineage>
        <taxon>Eukaryota</taxon>
        <taxon>Haptista</taxon>
        <taxon>Haptophyta</taxon>
        <taxon>Prymnesiophyceae</taxon>
        <taxon>Isochrysidales</taxon>
        <taxon>Isochrysidaceae</taxon>
        <taxon>Chrysotila</taxon>
    </lineage>
</organism>
<evidence type="ECO:0000259" key="2">
    <source>
        <dbReference type="Pfam" id="PF00899"/>
    </source>
</evidence>
<feature type="compositionally biased region" description="Basic and acidic residues" evidence="1">
    <location>
        <begin position="147"/>
        <end position="163"/>
    </location>
</feature>
<dbReference type="PANTHER" id="PTHR10953:SF162">
    <property type="entry name" value="SUMO-ACTIVATING ENZYME SUBUNIT 1"/>
    <property type="match status" value="1"/>
</dbReference>
<dbReference type="InterPro" id="IPR045886">
    <property type="entry name" value="ThiF/MoeB/HesA"/>
</dbReference>
<evidence type="ECO:0000256" key="1">
    <source>
        <dbReference type="SAM" id="MobiDB-lite"/>
    </source>
</evidence>
<dbReference type="InterPro" id="IPR035985">
    <property type="entry name" value="Ubiquitin-activating_enz"/>
</dbReference>
<dbReference type="GO" id="GO:0019948">
    <property type="term" value="F:SUMO activating enzyme activity"/>
    <property type="evidence" value="ECO:0007669"/>
    <property type="project" value="TreeGrafter"/>
</dbReference>
<feature type="domain" description="THIF-type NAD/FAD binding fold" evidence="2">
    <location>
        <begin position="10"/>
        <end position="348"/>
    </location>
</feature>
<reference evidence="3" key="1">
    <citation type="submission" date="2021-01" db="EMBL/GenBank/DDBJ databases">
        <authorList>
            <person name="Corre E."/>
            <person name="Pelletier E."/>
            <person name="Niang G."/>
            <person name="Scheremetjew M."/>
            <person name="Finn R."/>
            <person name="Kale V."/>
            <person name="Holt S."/>
            <person name="Cochrane G."/>
            <person name="Meng A."/>
            <person name="Brown T."/>
            <person name="Cohen L."/>
        </authorList>
    </citation>
    <scope>NUCLEOTIDE SEQUENCE</scope>
    <source>
        <strain evidence="3">CCMP645</strain>
    </source>
</reference>
<protein>
    <recommendedName>
        <fullName evidence="2">THIF-type NAD/FAD binding fold domain-containing protein</fullName>
    </recommendedName>
</protein>
<dbReference type="PANTHER" id="PTHR10953">
    <property type="entry name" value="UBIQUITIN-ACTIVATING ENZYME E1"/>
    <property type="match status" value="1"/>
</dbReference>
<dbReference type="GO" id="GO:0016925">
    <property type="term" value="P:protein sumoylation"/>
    <property type="evidence" value="ECO:0007669"/>
    <property type="project" value="TreeGrafter"/>
</dbReference>
<dbReference type="InterPro" id="IPR000594">
    <property type="entry name" value="ThiF_NAD_FAD-bd"/>
</dbReference>
<accession>A0A6T0ECP7</accession>